<comment type="caution">
    <text evidence="2">The sequence shown here is derived from an EMBL/GenBank/DDBJ whole genome shotgun (WGS) entry which is preliminary data.</text>
</comment>
<keyword evidence="1" id="KW-0732">Signal</keyword>
<feature type="signal peptide" evidence="1">
    <location>
        <begin position="1"/>
        <end position="20"/>
    </location>
</feature>
<gene>
    <name evidence="2" type="ORF">HF325_002908</name>
</gene>
<sequence length="224" mass="26169">MQACLVLVTVLSFVSKFTTGYNLRGSTSPKAKDANLNHRVCHYCTSNPSREQDDATNLLNVLIKQLEGFIIETQFKYTQFEKHTRGMRHFLATIRAHVETLDPYDTDIMNQLLFAERIFEAMVMATENASKFNYWGTTDHYLVISMIELNVALFALCDSNGLFDNLLELSIQKLYMFENQIYQWKREFAQLKHYSTEAFEVFEDERIKAERMVYFLKGQTSMQT</sequence>
<reference evidence="2" key="1">
    <citation type="submission" date="2020-10" db="EMBL/GenBank/DDBJ databases">
        <title>The Whole-Genome Sequence of Metschnikowia persimmonesis, a Novel Endophytic Yeast Species Isolated from Medicinal Plant Diospyros kaki Thumb.</title>
        <authorList>
            <person name="Rahmat E."/>
            <person name="Kang Y."/>
        </authorList>
    </citation>
    <scope>NUCLEOTIDE SEQUENCE</scope>
    <source>
        <strain evidence="2">KIOM G15050</strain>
    </source>
</reference>
<organism evidence="2 3">
    <name type="scientific">Metschnikowia pulcherrima</name>
    <dbReference type="NCBI Taxonomy" id="27326"/>
    <lineage>
        <taxon>Eukaryota</taxon>
        <taxon>Fungi</taxon>
        <taxon>Dikarya</taxon>
        <taxon>Ascomycota</taxon>
        <taxon>Saccharomycotina</taxon>
        <taxon>Pichiomycetes</taxon>
        <taxon>Metschnikowiaceae</taxon>
        <taxon>Metschnikowia</taxon>
    </lineage>
</organism>
<feature type="chain" id="PRO_5034873420" evidence="1">
    <location>
        <begin position="21"/>
        <end position="224"/>
    </location>
</feature>
<dbReference type="EMBL" id="JACBPP010000004">
    <property type="protein sequence ID" value="KAF8001943.1"/>
    <property type="molecule type" value="Genomic_DNA"/>
</dbReference>
<dbReference type="AlphaFoldDB" id="A0A8H7GUG0"/>
<dbReference type="OrthoDB" id="10276043at2759"/>
<evidence type="ECO:0000313" key="2">
    <source>
        <dbReference type="EMBL" id="KAF8001943.1"/>
    </source>
</evidence>
<dbReference type="Proteomes" id="UP000649328">
    <property type="component" value="Unassembled WGS sequence"/>
</dbReference>
<protein>
    <submittedName>
        <fullName evidence="2">Uncharacterized protein</fullName>
    </submittedName>
</protein>
<keyword evidence="3" id="KW-1185">Reference proteome</keyword>
<evidence type="ECO:0000256" key="1">
    <source>
        <dbReference type="SAM" id="SignalP"/>
    </source>
</evidence>
<accession>A0A8H7GUG0</accession>
<evidence type="ECO:0000313" key="3">
    <source>
        <dbReference type="Proteomes" id="UP000649328"/>
    </source>
</evidence>
<proteinExistence type="predicted"/>
<name>A0A8H7GUG0_9ASCO</name>